<dbReference type="InterPro" id="IPR035093">
    <property type="entry name" value="RelE/ParE_toxin_dom_sf"/>
</dbReference>
<dbReference type="PANTHER" id="PTHR38813:SF1">
    <property type="entry name" value="TOXIN RELE1-RELATED"/>
    <property type="match status" value="1"/>
</dbReference>
<protein>
    <submittedName>
        <fullName evidence="2">Type II toxin-antitoxin system RelE/ParE family toxin</fullName>
    </submittedName>
</protein>
<dbReference type="SUPFAM" id="SSF143011">
    <property type="entry name" value="RelE-like"/>
    <property type="match status" value="1"/>
</dbReference>
<dbReference type="InterPro" id="IPR052747">
    <property type="entry name" value="TA_system_RelE_toxin"/>
</dbReference>
<sequence length="89" mass="10337">MANEGYAVRFKKSAAKELRSLDINLQLDIGEAIDSLSFDPRPPGVVKLKGDDNLYRIRIGDYRVVYEIDDSERVVRIVRVKHRRDVYRS</sequence>
<accession>A0AAU8JBR0</accession>
<dbReference type="PANTHER" id="PTHR38813">
    <property type="match status" value="1"/>
</dbReference>
<dbReference type="AlphaFoldDB" id="A0AAU8JBR0"/>
<reference evidence="2" key="1">
    <citation type="submission" date="2024-07" db="EMBL/GenBank/DDBJ databases">
        <authorList>
            <person name="Kim Y.J."/>
            <person name="Jeong J.Y."/>
        </authorList>
    </citation>
    <scope>NUCLEOTIDE SEQUENCE</scope>
    <source>
        <strain evidence="2">GIHE-MW2</strain>
    </source>
</reference>
<evidence type="ECO:0000256" key="1">
    <source>
        <dbReference type="ARBA" id="ARBA00022649"/>
    </source>
</evidence>
<dbReference type="EMBL" id="CP159837">
    <property type="protein sequence ID" value="XCM36189.1"/>
    <property type="molecule type" value="Genomic_DNA"/>
</dbReference>
<gene>
    <name evidence="2" type="ORF">ABWT76_004928</name>
</gene>
<dbReference type="Pfam" id="PF05016">
    <property type="entry name" value="ParE_toxin"/>
    <property type="match status" value="1"/>
</dbReference>
<proteinExistence type="predicted"/>
<dbReference type="RefSeq" id="WP_054464056.1">
    <property type="nucleotide sequence ID" value="NZ_CP159837.1"/>
</dbReference>
<dbReference type="InterPro" id="IPR007712">
    <property type="entry name" value="RelE/ParE_toxin"/>
</dbReference>
<organism evidence="2">
    <name type="scientific">Planktothricoides raciborskii GIHE-MW2</name>
    <dbReference type="NCBI Taxonomy" id="2792601"/>
    <lineage>
        <taxon>Bacteria</taxon>
        <taxon>Bacillati</taxon>
        <taxon>Cyanobacteriota</taxon>
        <taxon>Cyanophyceae</taxon>
        <taxon>Oscillatoriophycideae</taxon>
        <taxon>Oscillatoriales</taxon>
        <taxon>Oscillatoriaceae</taxon>
        <taxon>Planktothricoides</taxon>
    </lineage>
</organism>
<evidence type="ECO:0000313" key="2">
    <source>
        <dbReference type="EMBL" id="XCM36189.1"/>
    </source>
</evidence>
<name>A0AAU8JBR0_9CYAN</name>
<keyword evidence="1" id="KW-1277">Toxin-antitoxin system</keyword>
<dbReference type="Gene3D" id="3.30.2310.20">
    <property type="entry name" value="RelE-like"/>
    <property type="match status" value="1"/>
</dbReference>